<feature type="transmembrane region" description="Helical" evidence="1">
    <location>
        <begin position="39"/>
        <end position="57"/>
    </location>
</feature>
<name>A0AAW3FLF9_LACPN</name>
<evidence type="ECO:0000313" key="2">
    <source>
        <dbReference type="EMBL" id="KGH42167.1"/>
    </source>
</evidence>
<proteinExistence type="predicted"/>
<evidence type="ECO:0000256" key="1">
    <source>
        <dbReference type="SAM" id="Phobius"/>
    </source>
</evidence>
<dbReference type="AlphaFoldDB" id="A0AAW3FLF9"/>
<reference evidence="2 3" key="1">
    <citation type="journal article" date="2014" name="Genome Announc.">
        <title>Draft Genome Sequence of Lactobacillus plantarum CMPG5300, a Human Vaginal Isolate.</title>
        <authorList>
            <person name="Malik S."/>
            <person name="Siezen R.J."/>
            <person name="Renckens B."/>
            <person name="Vaneechoutte M."/>
            <person name="Vanderleyden J."/>
            <person name="Lebeer S."/>
        </authorList>
    </citation>
    <scope>NUCLEOTIDE SEQUENCE [LARGE SCALE GENOMIC DNA]</scope>
    <source>
        <strain evidence="2 3">CMPG5300</strain>
    </source>
</reference>
<gene>
    <name evidence="2" type="ORF">CMPG5300_2102</name>
</gene>
<dbReference type="EMBL" id="AXZV01000013">
    <property type="protein sequence ID" value="KGH42167.1"/>
    <property type="molecule type" value="Genomic_DNA"/>
</dbReference>
<protein>
    <submittedName>
        <fullName evidence="2">Uncharacterized protein</fullName>
    </submittedName>
</protein>
<feature type="transmembrane region" description="Helical" evidence="1">
    <location>
        <begin position="63"/>
        <end position="82"/>
    </location>
</feature>
<organism evidence="2 3">
    <name type="scientific">Lactiplantibacillus plantarum CMPG5300</name>
    <dbReference type="NCBI Taxonomy" id="1304889"/>
    <lineage>
        <taxon>Bacteria</taxon>
        <taxon>Bacillati</taxon>
        <taxon>Bacillota</taxon>
        <taxon>Bacilli</taxon>
        <taxon>Lactobacillales</taxon>
        <taxon>Lactobacillaceae</taxon>
        <taxon>Lactiplantibacillus</taxon>
    </lineage>
</organism>
<dbReference type="Proteomes" id="UP000029801">
    <property type="component" value="Chromosome"/>
</dbReference>
<feature type="transmembrane region" description="Helical" evidence="1">
    <location>
        <begin position="6"/>
        <end position="27"/>
    </location>
</feature>
<comment type="caution">
    <text evidence="2">The sequence shown here is derived from an EMBL/GenBank/DDBJ whole genome shotgun (WGS) entry which is preliminary data.</text>
</comment>
<sequence>MIRFYMSLSVVKHTILYLCFIFLLLYLKKRYPDNVIIGFFKKYGGVLLIVCFIYILSQFGLPVTAIDVPIVLGILGISVVVLRHKQK</sequence>
<keyword evidence="1" id="KW-0812">Transmembrane</keyword>
<keyword evidence="1" id="KW-0472">Membrane</keyword>
<accession>A0AAW3FLF9</accession>
<keyword evidence="1" id="KW-1133">Transmembrane helix</keyword>
<evidence type="ECO:0000313" key="3">
    <source>
        <dbReference type="Proteomes" id="UP000029801"/>
    </source>
</evidence>